<comment type="subcellular location">
    <subcellularLocation>
        <location evidence="1">Nucleus</location>
    </subcellularLocation>
</comment>
<keyword evidence="11" id="KW-1185">Reference proteome</keyword>
<keyword evidence="6" id="KW-0804">Transcription</keyword>
<evidence type="ECO:0000259" key="10">
    <source>
        <dbReference type="PROSITE" id="PS51727"/>
    </source>
</evidence>
<evidence type="ECO:0000256" key="8">
    <source>
        <dbReference type="ARBA" id="ARBA00048017"/>
    </source>
</evidence>
<dbReference type="PROSITE" id="PS51727">
    <property type="entry name" value="CBP_P300_HAT"/>
    <property type="match status" value="1"/>
</dbReference>
<dbReference type="Gene3D" id="3.30.40.10">
    <property type="entry name" value="Zinc/RING finger domain, C3HC4 (zinc finger)"/>
    <property type="match status" value="1"/>
</dbReference>
<evidence type="ECO:0000256" key="6">
    <source>
        <dbReference type="ARBA" id="ARBA00023163"/>
    </source>
</evidence>
<dbReference type="GO" id="GO:0005634">
    <property type="term" value="C:nucleus"/>
    <property type="evidence" value="ECO:0007669"/>
    <property type="project" value="UniProtKB-SubCell"/>
</dbReference>
<dbReference type="GO" id="GO:0005667">
    <property type="term" value="C:transcription regulator complex"/>
    <property type="evidence" value="ECO:0007669"/>
    <property type="project" value="TreeGrafter"/>
</dbReference>
<dbReference type="InterPro" id="IPR013178">
    <property type="entry name" value="Histone_AcTrfase_Rtt109/CBP"/>
</dbReference>
<reference evidence="12" key="1">
    <citation type="submission" date="2016-11" db="UniProtKB">
        <authorList>
            <consortium name="WormBaseParasite"/>
        </authorList>
    </citation>
    <scope>IDENTIFICATION</scope>
</reference>
<evidence type="ECO:0000313" key="12">
    <source>
        <dbReference type="WBParaSite" id="Csp11.Scaffold628.g7056.t1"/>
    </source>
</evidence>
<dbReference type="InterPro" id="IPR031162">
    <property type="entry name" value="CBP_P300_HAT"/>
</dbReference>
<dbReference type="SMART" id="SM01250">
    <property type="entry name" value="KAT11"/>
    <property type="match status" value="1"/>
</dbReference>
<feature type="compositionally biased region" description="Polar residues" evidence="9">
    <location>
        <begin position="21"/>
        <end position="30"/>
    </location>
</feature>
<comment type="catalytic activity">
    <reaction evidence="8">
        <text>L-lysyl-[protein] + acetyl-CoA = N(6)-acetyl-L-lysyl-[protein] + CoA + H(+)</text>
        <dbReference type="Rhea" id="RHEA:45948"/>
        <dbReference type="Rhea" id="RHEA-COMP:9752"/>
        <dbReference type="Rhea" id="RHEA-COMP:10731"/>
        <dbReference type="ChEBI" id="CHEBI:15378"/>
        <dbReference type="ChEBI" id="CHEBI:29969"/>
        <dbReference type="ChEBI" id="CHEBI:57287"/>
        <dbReference type="ChEBI" id="CHEBI:57288"/>
        <dbReference type="ChEBI" id="CHEBI:61930"/>
        <dbReference type="EC" id="2.3.1.48"/>
    </reaction>
</comment>
<dbReference type="eggNOG" id="KOG1778">
    <property type="taxonomic scope" value="Eukaryota"/>
</dbReference>
<evidence type="ECO:0000256" key="1">
    <source>
        <dbReference type="ARBA" id="ARBA00004123"/>
    </source>
</evidence>
<protein>
    <recommendedName>
        <fullName evidence="2">histone acetyltransferase</fullName>
        <ecNumber evidence="2">2.3.1.48</ecNumber>
    </recommendedName>
</protein>
<dbReference type="GO" id="GO:0004402">
    <property type="term" value="F:histone acetyltransferase activity"/>
    <property type="evidence" value="ECO:0007669"/>
    <property type="project" value="InterPro"/>
</dbReference>
<dbReference type="PANTHER" id="PTHR13808:SF1">
    <property type="entry name" value="HISTONE ACETYLTRANSFERASE"/>
    <property type="match status" value="1"/>
</dbReference>
<keyword evidence="4" id="KW-0156">Chromatin regulator</keyword>
<keyword evidence="7" id="KW-0539">Nucleus</keyword>
<keyword evidence="3" id="KW-0808">Transferase</keyword>
<keyword evidence="5" id="KW-0805">Transcription regulation</keyword>
<feature type="domain" description="CBP/p300-type HAT" evidence="10">
    <location>
        <begin position="157"/>
        <end position="461"/>
    </location>
</feature>
<accession>A0A1I7TLC1</accession>
<evidence type="ECO:0000256" key="3">
    <source>
        <dbReference type="ARBA" id="ARBA00022679"/>
    </source>
</evidence>
<name>A0A1I7TLC1_9PELO</name>
<dbReference type="GO" id="GO:0003713">
    <property type="term" value="F:transcription coactivator activity"/>
    <property type="evidence" value="ECO:0007669"/>
    <property type="project" value="TreeGrafter"/>
</dbReference>
<feature type="region of interest" description="Disordered" evidence="9">
    <location>
        <begin position="1"/>
        <end position="37"/>
    </location>
</feature>
<evidence type="ECO:0000256" key="7">
    <source>
        <dbReference type="ARBA" id="ARBA00023242"/>
    </source>
</evidence>
<evidence type="ECO:0000256" key="9">
    <source>
        <dbReference type="SAM" id="MobiDB-lite"/>
    </source>
</evidence>
<dbReference type="AlphaFoldDB" id="A0A1I7TLC1"/>
<dbReference type="GO" id="GO:0031490">
    <property type="term" value="F:chromatin DNA binding"/>
    <property type="evidence" value="ECO:0007669"/>
    <property type="project" value="TreeGrafter"/>
</dbReference>
<evidence type="ECO:0000313" key="11">
    <source>
        <dbReference type="Proteomes" id="UP000095282"/>
    </source>
</evidence>
<sequence>MANDNSNVLQDKSQGTDKNEMATTSSQASSGPGPIRNRKAKQQKKMLLCCQEKEMAFTPVNLPCDGAFECKITQQAPYFIARPGTGEKQFCERCFKRNFPVNLLKKNFVKRKNSHKESEAVLECRKCQEKIHKMCSFYYEDDDSDFECHNCRQPNVTKTVENIPTNDLDRIMTEKINDELKKFIGAEEAVQFKITVLNVHNAESSVPIEEVSPANDIGPFKQKYGESLSFTSRTFLAFQRNDGTGWLVLDYVDSVHHVTPLGKKGHLYQTILLSYWEFMAKQGFNHGYIWAKPPIKGDDYIFHVHPEKQHLLNQKQLEKWYITFFHRGCKEGIIKEFRTFDQEKNTKNIQKPIDLPVFKDSLWPIMFNWAENDEECPDFQANLEKFMELHNEDNFIIDFVIPPNSPVTATPPDIPLRNCPQFGCRDEFINLCSEKNWEFGSLRRAKYSSVGLIGVLTSCYDNQKADANELVFDDRLPATFFF</sequence>
<feature type="compositionally biased region" description="Polar residues" evidence="9">
    <location>
        <begin position="1"/>
        <end position="13"/>
    </location>
</feature>
<evidence type="ECO:0000256" key="2">
    <source>
        <dbReference type="ARBA" id="ARBA00013184"/>
    </source>
</evidence>
<organism evidence="11 12">
    <name type="scientific">Caenorhabditis tropicalis</name>
    <dbReference type="NCBI Taxonomy" id="1561998"/>
    <lineage>
        <taxon>Eukaryota</taxon>
        <taxon>Metazoa</taxon>
        <taxon>Ecdysozoa</taxon>
        <taxon>Nematoda</taxon>
        <taxon>Chromadorea</taxon>
        <taxon>Rhabditida</taxon>
        <taxon>Rhabditina</taxon>
        <taxon>Rhabditomorpha</taxon>
        <taxon>Rhabditoidea</taxon>
        <taxon>Rhabditidae</taxon>
        <taxon>Peloderinae</taxon>
        <taxon>Caenorhabditis</taxon>
    </lineage>
</organism>
<dbReference type="GO" id="GO:0000123">
    <property type="term" value="C:histone acetyltransferase complex"/>
    <property type="evidence" value="ECO:0007669"/>
    <property type="project" value="TreeGrafter"/>
</dbReference>
<proteinExistence type="predicted"/>
<dbReference type="InterPro" id="IPR013083">
    <property type="entry name" value="Znf_RING/FYVE/PHD"/>
</dbReference>
<evidence type="ECO:0000256" key="4">
    <source>
        <dbReference type="ARBA" id="ARBA00022853"/>
    </source>
</evidence>
<dbReference type="Proteomes" id="UP000095282">
    <property type="component" value="Unplaced"/>
</dbReference>
<dbReference type="GO" id="GO:0045944">
    <property type="term" value="P:positive regulation of transcription by RNA polymerase II"/>
    <property type="evidence" value="ECO:0007669"/>
    <property type="project" value="TreeGrafter"/>
</dbReference>
<dbReference type="PANTHER" id="PTHR13808">
    <property type="entry name" value="CBP/P300-RELATED"/>
    <property type="match status" value="1"/>
</dbReference>
<dbReference type="STRING" id="1561998.A0A1I7TLC1"/>
<dbReference type="EC" id="2.3.1.48" evidence="2"/>
<dbReference type="WBParaSite" id="Csp11.Scaffold628.g7056.t1">
    <property type="protein sequence ID" value="Csp11.Scaffold628.g7056.t1"/>
    <property type="gene ID" value="Csp11.Scaffold628.g7056"/>
</dbReference>
<dbReference type="Pfam" id="PF08214">
    <property type="entry name" value="HAT_KAT11"/>
    <property type="match status" value="1"/>
</dbReference>
<evidence type="ECO:0000256" key="5">
    <source>
        <dbReference type="ARBA" id="ARBA00023015"/>
    </source>
</evidence>